<organism evidence="3 4">
    <name type="scientific">Urochloa decumbens</name>
    <dbReference type="NCBI Taxonomy" id="240449"/>
    <lineage>
        <taxon>Eukaryota</taxon>
        <taxon>Viridiplantae</taxon>
        <taxon>Streptophyta</taxon>
        <taxon>Embryophyta</taxon>
        <taxon>Tracheophyta</taxon>
        <taxon>Spermatophyta</taxon>
        <taxon>Magnoliopsida</taxon>
        <taxon>Liliopsida</taxon>
        <taxon>Poales</taxon>
        <taxon>Poaceae</taxon>
        <taxon>PACMAD clade</taxon>
        <taxon>Panicoideae</taxon>
        <taxon>Panicodae</taxon>
        <taxon>Paniceae</taxon>
        <taxon>Melinidinae</taxon>
        <taxon>Urochloa</taxon>
    </lineage>
</organism>
<dbReference type="EMBL" id="OZ075126">
    <property type="protein sequence ID" value="CAL4940486.1"/>
    <property type="molecule type" value="Genomic_DNA"/>
</dbReference>
<dbReference type="InterPro" id="IPR003871">
    <property type="entry name" value="RFA1B/D_OB_1st"/>
</dbReference>
<evidence type="ECO:0000313" key="3">
    <source>
        <dbReference type="EMBL" id="CAL4940486.1"/>
    </source>
</evidence>
<evidence type="ECO:0000313" key="4">
    <source>
        <dbReference type="Proteomes" id="UP001497457"/>
    </source>
</evidence>
<dbReference type="SUPFAM" id="SSF50249">
    <property type="entry name" value="Nucleic acid-binding proteins"/>
    <property type="match status" value="3"/>
</dbReference>
<dbReference type="PANTHER" id="PTHR47165:SF4">
    <property type="entry name" value="OS03G0429900 PROTEIN"/>
    <property type="match status" value="1"/>
</dbReference>
<feature type="region of interest" description="Disordered" evidence="1">
    <location>
        <begin position="429"/>
        <end position="556"/>
    </location>
</feature>
<gene>
    <name evidence="3" type="ORF">URODEC1_LOCUS32541</name>
</gene>
<feature type="compositionally biased region" description="Polar residues" evidence="1">
    <location>
        <begin position="455"/>
        <end position="466"/>
    </location>
</feature>
<dbReference type="Proteomes" id="UP001497457">
    <property type="component" value="Chromosome 16b"/>
</dbReference>
<dbReference type="CDD" id="cd04476">
    <property type="entry name" value="RPA1_DBD_C"/>
    <property type="match status" value="1"/>
</dbReference>
<name>A0ABC8YDC9_9POAL</name>
<reference evidence="3" key="1">
    <citation type="submission" date="2024-10" db="EMBL/GenBank/DDBJ databases">
        <authorList>
            <person name="Ryan C."/>
        </authorList>
    </citation>
    <scope>NUCLEOTIDE SEQUENCE [LARGE SCALE GENOMIC DNA]</scope>
</reference>
<feature type="compositionally biased region" description="Low complexity" evidence="1">
    <location>
        <begin position="441"/>
        <end position="454"/>
    </location>
</feature>
<dbReference type="PANTHER" id="PTHR47165">
    <property type="entry name" value="OS03G0429900 PROTEIN"/>
    <property type="match status" value="1"/>
</dbReference>
<dbReference type="Gene3D" id="2.40.50.140">
    <property type="entry name" value="Nucleic acid-binding proteins"/>
    <property type="match status" value="3"/>
</dbReference>
<feature type="compositionally biased region" description="Low complexity" evidence="1">
    <location>
        <begin position="467"/>
        <end position="497"/>
    </location>
</feature>
<sequence>MNHRFLRDVTSESQKWTIRVRVTRFSEYKNKEEPPQIVRLDLILLDEEGTTMEGQIPQRWLPKFMPQLKEGSIYYIQDFQVCNARFQYRPVEHPYMMKFTSYTRVTEIKAVLDTFPKYAYNLATYEELKSRIDTHDCCSDTIGVFTGCTHVKIQNTKTGPKKLRNIYLTDGRESAVVALWNEHAESFDAEHYMQMAMQGPVVFLFVAVTCGEFQGKLSLQGSTSCKWYANPEIPEAVALQDSCAGRISTPTWHGPAAAQLSPQRITVAELAKFDNPHDIYANRYIVKIKIKSLVVNQSWWYLACDKCKRRAQPQEDQYKCFTPRCPCTSAAPRYRLPIIVTDPIPPQGQQKESTVELVFFGSIAQEIVGVPVDSLIATEGGTGAFLPTRITSLYGRQFELCISPSQGSLQRTSITYQVDSIVGTASVPVPLPTAAEPPLLQQEQTTTQQQNTGTSSELAATSTAKDTSSPRIHSSITSSPNPAPKTTAVSEVATVETPQMQHTPPITPPVTETSHLPTKKLKRTLEETHSEETENNSGEEDAPATSRTRRRLNVSD</sequence>
<feature type="compositionally biased region" description="Polar residues" evidence="1">
    <location>
        <begin position="498"/>
        <end position="516"/>
    </location>
</feature>
<dbReference type="InterPro" id="IPR012340">
    <property type="entry name" value="NA-bd_OB-fold"/>
</dbReference>
<accession>A0ABC8YDC9</accession>
<feature type="compositionally biased region" description="Acidic residues" evidence="1">
    <location>
        <begin position="533"/>
        <end position="542"/>
    </location>
</feature>
<feature type="domain" description="Replication protein A 70 kDa DNA-binding subunit B/D first OB fold" evidence="2">
    <location>
        <begin position="3"/>
        <end position="107"/>
    </location>
</feature>
<evidence type="ECO:0000259" key="2">
    <source>
        <dbReference type="Pfam" id="PF02721"/>
    </source>
</evidence>
<proteinExistence type="predicted"/>
<dbReference type="InterPro" id="IPR047192">
    <property type="entry name" value="Euk_RPA1_DBD_C"/>
</dbReference>
<dbReference type="Pfam" id="PF02721">
    <property type="entry name" value="DUF223"/>
    <property type="match status" value="1"/>
</dbReference>
<feature type="compositionally biased region" description="Basic and acidic residues" evidence="1">
    <location>
        <begin position="523"/>
        <end position="532"/>
    </location>
</feature>
<dbReference type="CDD" id="cd04481">
    <property type="entry name" value="RPA1_DBD_B_like"/>
    <property type="match status" value="1"/>
</dbReference>
<keyword evidence="4" id="KW-1185">Reference proteome</keyword>
<feature type="compositionally biased region" description="Basic residues" evidence="1">
    <location>
        <begin position="547"/>
        <end position="556"/>
    </location>
</feature>
<evidence type="ECO:0000256" key="1">
    <source>
        <dbReference type="SAM" id="MobiDB-lite"/>
    </source>
</evidence>
<dbReference type="AlphaFoldDB" id="A0ABC8YDC9"/>
<protein>
    <recommendedName>
        <fullName evidence="2">Replication protein A 70 kDa DNA-binding subunit B/D first OB fold domain-containing protein</fullName>
    </recommendedName>
</protein>
<dbReference type="CDD" id="cd04480">
    <property type="entry name" value="RPA1_DBD_A_like"/>
    <property type="match status" value="1"/>
</dbReference>